<dbReference type="Proteomes" id="UP001151699">
    <property type="component" value="Chromosome B"/>
</dbReference>
<accession>A0A9Q0N372</accession>
<dbReference type="InterPro" id="IPR019341">
    <property type="entry name" value="Alpha/Gamma-adaptin-bd_p34"/>
</dbReference>
<evidence type="ECO:0000313" key="1">
    <source>
        <dbReference type="EMBL" id="KAJ6642227.1"/>
    </source>
</evidence>
<keyword evidence="2" id="KW-1185">Reference proteome</keyword>
<dbReference type="PANTHER" id="PTHR14659">
    <property type="entry name" value="ALPHA- AND GAMMA-ADAPTIN-BINDING PROTEIN P34"/>
    <property type="match status" value="1"/>
</dbReference>
<comment type="caution">
    <text evidence="1">The sequence shown here is derived from an EMBL/GenBank/DDBJ whole genome shotgun (WGS) entry which is preliminary data.</text>
</comment>
<sequence length="264" mass="30248">MEQEMNSLPIVLVLSEGDVKPNEIINNLRKIPTEDDQIQLDNTDLIAYKYHLITKYYETDILFMPYDKPLNTFPPHLQLSVEGFFVYFNANDREFIKSIPKYGNYLEQNEIELGILLCNQLFDAEEDGVTYKEAKQSCRLLDVVELGRVKDETDAADDNGDHHDPVGYDELVQVLKSFLWSNNDVDGAQKGGPSLLNQLSSGHGLSQEGMEDMLTDFDKLLTDIMKFKNDSSEWSRSERLAYTQNFAKAFDDLIGEYSSDEEEK</sequence>
<proteinExistence type="predicted"/>
<organism evidence="1 2">
    <name type="scientific">Pseudolycoriella hygida</name>
    <dbReference type="NCBI Taxonomy" id="35572"/>
    <lineage>
        <taxon>Eukaryota</taxon>
        <taxon>Metazoa</taxon>
        <taxon>Ecdysozoa</taxon>
        <taxon>Arthropoda</taxon>
        <taxon>Hexapoda</taxon>
        <taxon>Insecta</taxon>
        <taxon>Pterygota</taxon>
        <taxon>Neoptera</taxon>
        <taxon>Endopterygota</taxon>
        <taxon>Diptera</taxon>
        <taxon>Nematocera</taxon>
        <taxon>Sciaroidea</taxon>
        <taxon>Sciaridae</taxon>
        <taxon>Pseudolycoriella</taxon>
    </lineage>
</organism>
<dbReference type="PANTHER" id="PTHR14659:SF1">
    <property type="entry name" value="ALPHA- AND GAMMA-ADAPTIN-BINDING PROTEIN P34"/>
    <property type="match status" value="1"/>
</dbReference>
<dbReference type="OrthoDB" id="10261384at2759"/>
<dbReference type="AlphaFoldDB" id="A0A9Q0N372"/>
<dbReference type="EMBL" id="WJQU01000002">
    <property type="protein sequence ID" value="KAJ6642227.1"/>
    <property type="molecule type" value="Genomic_DNA"/>
</dbReference>
<gene>
    <name evidence="1" type="primary">Aagab</name>
    <name evidence="1" type="ORF">Bhyg_07174</name>
</gene>
<reference evidence="1" key="1">
    <citation type="submission" date="2022-07" db="EMBL/GenBank/DDBJ databases">
        <authorList>
            <person name="Trinca V."/>
            <person name="Uliana J.V.C."/>
            <person name="Torres T.T."/>
            <person name="Ward R.J."/>
            <person name="Monesi N."/>
        </authorList>
    </citation>
    <scope>NUCLEOTIDE SEQUENCE</scope>
    <source>
        <strain evidence="1">HSMRA1968</strain>
        <tissue evidence="1">Whole embryos</tissue>
    </source>
</reference>
<protein>
    <submittedName>
        <fullName evidence="1">Alpha- and gamma-adaptin-binding protein p34</fullName>
    </submittedName>
</protein>
<evidence type="ECO:0000313" key="2">
    <source>
        <dbReference type="Proteomes" id="UP001151699"/>
    </source>
</evidence>
<name>A0A9Q0N372_9DIPT</name>